<dbReference type="Gene3D" id="3.40.50.1820">
    <property type="entry name" value="alpha/beta hydrolase"/>
    <property type="match status" value="1"/>
</dbReference>
<dbReference type="InterPro" id="IPR029058">
    <property type="entry name" value="AB_hydrolase_fold"/>
</dbReference>
<proteinExistence type="predicted"/>
<dbReference type="Proteomes" id="UP001074726">
    <property type="component" value="Unassembled WGS sequence"/>
</dbReference>
<dbReference type="InterPro" id="IPR000073">
    <property type="entry name" value="AB_hydrolase_1"/>
</dbReference>
<keyword evidence="3" id="KW-1185">Reference proteome</keyword>
<dbReference type="PRINTS" id="PR00412">
    <property type="entry name" value="EPOXHYDRLASE"/>
</dbReference>
<dbReference type="PANTHER" id="PTHR43798">
    <property type="entry name" value="MONOACYLGLYCEROL LIPASE"/>
    <property type="match status" value="1"/>
</dbReference>
<dbReference type="EMBL" id="JAPPUX010000002">
    <property type="protein sequence ID" value="MCY4726009.1"/>
    <property type="molecule type" value="Genomic_DNA"/>
</dbReference>
<protein>
    <submittedName>
        <fullName evidence="2">Alpha/beta hydrolase</fullName>
    </submittedName>
</protein>
<dbReference type="InterPro" id="IPR000639">
    <property type="entry name" value="Epox_hydrolase-like"/>
</dbReference>
<dbReference type="SUPFAM" id="SSF53474">
    <property type="entry name" value="alpha/beta-Hydrolases"/>
    <property type="match status" value="1"/>
</dbReference>
<comment type="caution">
    <text evidence="2">The sequence shown here is derived from an EMBL/GenBank/DDBJ whole genome shotgun (WGS) entry which is preliminary data.</text>
</comment>
<dbReference type="InterPro" id="IPR050266">
    <property type="entry name" value="AB_hydrolase_sf"/>
</dbReference>
<keyword evidence="2" id="KW-0378">Hydrolase</keyword>
<dbReference type="Pfam" id="PF00561">
    <property type="entry name" value="Abhydrolase_1"/>
    <property type="match status" value="1"/>
</dbReference>
<evidence type="ECO:0000313" key="2">
    <source>
        <dbReference type="EMBL" id="MCY4726009.1"/>
    </source>
</evidence>
<feature type="domain" description="AB hydrolase-1" evidence="1">
    <location>
        <begin position="1"/>
        <end position="223"/>
    </location>
</feature>
<organism evidence="2 3">
    <name type="scientific">Nocardioides pini</name>
    <dbReference type="NCBI Taxonomy" id="2975053"/>
    <lineage>
        <taxon>Bacteria</taxon>
        <taxon>Bacillati</taxon>
        <taxon>Actinomycetota</taxon>
        <taxon>Actinomycetes</taxon>
        <taxon>Propionibacteriales</taxon>
        <taxon>Nocardioidaceae</taxon>
        <taxon>Nocardioides</taxon>
    </lineage>
</organism>
<dbReference type="RefSeq" id="WP_268110832.1">
    <property type="nucleotide sequence ID" value="NZ_JAPPUX010000002.1"/>
</dbReference>
<reference evidence="2" key="1">
    <citation type="submission" date="2022-08" db="EMBL/GenBank/DDBJ databases">
        <title>Genome sequencing of Nocardioides sp. STR2.</title>
        <authorList>
            <person name="So Y."/>
        </authorList>
    </citation>
    <scope>NUCLEOTIDE SEQUENCE</scope>
    <source>
        <strain evidence="2">STR2</strain>
    </source>
</reference>
<sequence length="232" mass="23837">MLLLHGLGATGAVWRGVLDHARMPSAAPDLPGHGTAAWAAPYSFARHAEAVLPLLDDLDDPVPVVGHSMGGVVALVLAALAPDRVTRVVGLGIKVAWPPEDAARALAVAERPVATYDTREAAVDRFLRVSGLAGLVPADDPLVDGAVVDREAAGEGSGWRLAQDPRTFGVGVPDMAGLLSAVACPVVLARGEHDPMVSHEELAGLVPDPVTLPGLGHNAHVEDPAAVLGLVR</sequence>
<dbReference type="PANTHER" id="PTHR43798:SF5">
    <property type="entry name" value="MONOACYLGLYCEROL LIPASE ABHD6"/>
    <property type="match status" value="1"/>
</dbReference>
<evidence type="ECO:0000313" key="3">
    <source>
        <dbReference type="Proteomes" id="UP001074726"/>
    </source>
</evidence>
<dbReference type="PRINTS" id="PR00111">
    <property type="entry name" value="ABHYDROLASE"/>
</dbReference>
<evidence type="ECO:0000259" key="1">
    <source>
        <dbReference type="Pfam" id="PF00561"/>
    </source>
</evidence>
<accession>A0ABT4CCZ0</accession>
<name>A0ABT4CCZ0_9ACTN</name>
<gene>
    <name evidence="2" type="ORF">NYO98_06940</name>
</gene>
<dbReference type="GO" id="GO:0016787">
    <property type="term" value="F:hydrolase activity"/>
    <property type="evidence" value="ECO:0007669"/>
    <property type="project" value="UniProtKB-KW"/>
</dbReference>